<gene>
    <name evidence="2" type="ORF">LG45_04270</name>
</gene>
<organism evidence="2 3">
    <name type="scientific">Flavobacterium aquatile LMG 4008 = ATCC 11947</name>
    <dbReference type="NCBI Taxonomy" id="1453498"/>
    <lineage>
        <taxon>Bacteria</taxon>
        <taxon>Pseudomonadati</taxon>
        <taxon>Bacteroidota</taxon>
        <taxon>Flavobacteriia</taxon>
        <taxon>Flavobacteriales</taxon>
        <taxon>Flavobacteriaceae</taxon>
        <taxon>Flavobacterium</taxon>
    </lineage>
</organism>
<dbReference type="AlphaFoldDB" id="A0A095U2N2"/>
<dbReference type="Pfam" id="PF13098">
    <property type="entry name" value="Thioredoxin_2"/>
    <property type="match status" value="1"/>
</dbReference>
<dbReference type="OrthoDB" id="9811036at2"/>
<dbReference type="EMBL" id="JRHH01000002">
    <property type="protein sequence ID" value="KGD68868.1"/>
    <property type="molecule type" value="Genomic_DNA"/>
</dbReference>
<dbReference type="SUPFAM" id="SSF52833">
    <property type="entry name" value="Thioredoxin-like"/>
    <property type="match status" value="1"/>
</dbReference>
<proteinExistence type="predicted"/>
<evidence type="ECO:0000313" key="2">
    <source>
        <dbReference type="EMBL" id="KGD68868.1"/>
    </source>
</evidence>
<name>A0A095U2N2_9FLAO</name>
<sequence length="154" mass="18103">MKKIIYITCFLLAIQTGFAQLNLRKFEEIDSLQKIEKRKIIVFIHTDWCKFCAAFQSKTLKNEAIITLLNKKFYFIDFNAEEKRKIAFNNQKFQFKPTGINSGTHELAIQLATINDKINYPALCFLNENNEIIFQHNGFLNTKDFKLLLEKTIK</sequence>
<evidence type="ECO:0000259" key="1">
    <source>
        <dbReference type="Pfam" id="PF13098"/>
    </source>
</evidence>
<dbReference type="STRING" id="1453498.LG45_04270"/>
<accession>A0A095U2N2</accession>
<reference evidence="2 3" key="1">
    <citation type="submission" date="2014-09" db="EMBL/GenBank/DDBJ databases">
        <title>Whole Genome Shotgun of Flavobacterium aquatile LMG 4008.</title>
        <authorList>
            <person name="Gale A.N."/>
            <person name="Pipes S.E."/>
            <person name="Newman J.D."/>
        </authorList>
    </citation>
    <scope>NUCLEOTIDE SEQUENCE [LARGE SCALE GENOMIC DNA]</scope>
    <source>
        <strain evidence="2 3">LMG 4008</strain>
    </source>
</reference>
<dbReference type="Proteomes" id="UP000029554">
    <property type="component" value="Unassembled WGS sequence"/>
</dbReference>
<dbReference type="RefSeq" id="WP_035124688.1">
    <property type="nucleotide sequence ID" value="NZ_JRHH01000002.1"/>
</dbReference>
<evidence type="ECO:0000313" key="3">
    <source>
        <dbReference type="Proteomes" id="UP000029554"/>
    </source>
</evidence>
<dbReference type="Gene3D" id="3.40.30.10">
    <property type="entry name" value="Glutaredoxin"/>
    <property type="match status" value="1"/>
</dbReference>
<keyword evidence="3" id="KW-1185">Reference proteome</keyword>
<dbReference type="InterPro" id="IPR012336">
    <property type="entry name" value="Thioredoxin-like_fold"/>
</dbReference>
<protein>
    <submittedName>
        <fullName evidence="2">Thioredoxin</fullName>
    </submittedName>
</protein>
<feature type="domain" description="Thioredoxin-like fold" evidence="1">
    <location>
        <begin position="35"/>
        <end position="148"/>
    </location>
</feature>
<dbReference type="eggNOG" id="COG2143">
    <property type="taxonomic scope" value="Bacteria"/>
</dbReference>
<comment type="caution">
    <text evidence="2">The sequence shown here is derived from an EMBL/GenBank/DDBJ whole genome shotgun (WGS) entry which is preliminary data.</text>
</comment>
<dbReference type="InterPro" id="IPR036249">
    <property type="entry name" value="Thioredoxin-like_sf"/>
</dbReference>